<evidence type="ECO:0000256" key="2">
    <source>
        <dbReference type="SAM" id="SignalP"/>
    </source>
</evidence>
<organism evidence="3 4">
    <name type="scientific">Paraburkholderia metrosideri</name>
    <dbReference type="NCBI Taxonomy" id="580937"/>
    <lineage>
        <taxon>Bacteria</taxon>
        <taxon>Pseudomonadati</taxon>
        <taxon>Pseudomonadota</taxon>
        <taxon>Betaproteobacteria</taxon>
        <taxon>Burkholderiales</taxon>
        <taxon>Burkholderiaceae</taxon>
        <taxon>Paraburkholderia</taxon>
    </lineage>
</organism>
<accession>A0ABW9DYT2</accession>
<comment type="subcellular location">
    <subcellularLocation>
        <location evidence="1">Cell outer membrane</location>
    </subcellularLocation>
</comment>
<proteinExistence type="predicted"/>
<reference evidence="3 4" key="1">
    <citation type="journal article" date="2024" name="Chem. Sci.">
        <title>Discovery of megapolipeptins by genome mining of a Burkholderiales bacteria collection.</title>
        <authorList>
            <person name="Paulo B.S."/>
            <person name="Recchia M.J.J."/>
            <person name="Lee S."/>
            <person name="Fergusson C.H."/>
            <person name="Romanowski S.B."/>
            <person name="Hernandez A."/>
            <person name="Krull N."/>
            <person name="Liu D.Y."/>
            <person name="Cavanagh H."/>
            <person name="Bos A."/>
            <person name="Gray C.A."/>
            <person name="Murphy B.T."/>
            <person name="Linington R.G."/>
            <person name="Eustaquio A.S."/>
        </authorList>
    </citation>
    <scope>NUCLEOTIDE SEQUENCE [LARGE SCALE GENOMIC DNA]</scope>
    <source>
        <strain evidence="3 4">RL17-338-BIC-A</strain>
    </source>
</reference>
<comment type="caution">
    <text evidence="3">The sequence shown here is derived from an EMBL/GenBank/DDBJ whole genome shotgun (WGS) entry which is preliminary data.</text>
</comment>
<protein>
    <submittedName>
        <fullName evidence="3">OmpW family protein</fullName>
    </submittedName>
</protein>
<dbReference type="PANTHER" id="PTHR36920:SF1">
    <property type="entry name" value="OUTER MEMBRANE PROTEIN W"/>
    <property type="match status" value="1"/>
</dbReference>
<dbReference type="Pfam" id="PF03922">
    <property type="entry name" value="OmpW"/>
    <property type="match status" value="1"/>
</dbReference>
<evidence type="ECO:0000313" key="4">
    <source>
        <dbReference type="Proteomes" id="UP001629432"/>
    </source>
</evidence>
<feature type="signal peptide" evidence="2">
    <location>
        <begin position="1"/>
        <end position="28"/>
    </location>
</feature>
<evidence type="ECO:0000256" key="1">
    <source>
        <dbReference type="ARBA" id="ARBA00004442"/>
    </source>
</evidence>
<dbReference type="SUPFAM" id="SSF56925">
    <property type="entry name" value="OMPA-like"/>
    <property type="match status" value="1"/>
</dbReference>
<sequence>MYIRSLRIIAFFGALLVSLVSIEGTAHAQTAGSNVLTFGWMQLRPTTNDSTPYRIQSIGGQTINQTLPNTGVDLDKINYLGFTFEHYFTDQVAVELVGVIPRRGQVRATESLSSFGVIGKSYGISPIALAKYHFGSSSLKFRPYVGMGISYNHFTDGEVVNNQFIQHFGSQSASLSVKDTWSPVFDIGVDYQITQRWSLGLNLIYMPLKADSTITTSPSNTVVKTTATINPLFVYLNIGYHF</sequence>
<dbReference type="PANTHER" id="PTHR36920">
    <property type="match status" value="1"/>
</dbReference>
<evidence type="ECO:0000313" key="3">
    <source>
        <dbReference type="EMBL" id="MFM0640528.1"/>
    </source>
</evidence>
<dbReference type="EMBL" id="JAQQCF010000029">
    <property type="protein sequence ID" value="MFM0640528.1"/>
    <property type="molecule type" value="Genomic_DNA"/>
</dbReference>
<keyword evidence="2" id="KW-0732">Signal</keyword>
<feature type="chain" id="PRO_5046992943" evidence="2">
    <location>
        <begin position="29"/>
        <end position="242"/>
    </location>
</feature>
<dbReference type="RefSeq" id="WP_408339214.1">
    <property type="nucleotide sequence ID" value="NZ_JAQQCF010000029.1"/>
</dbReference>
<gene>
    <name evidence="3" type="ORF">PQQ63_27900</name>
</gene>
<name>A0ABW9DYT2_9BURK</name>
<dbReference type="InterPro" id="IPR005618">
    <property type="entry name" value="OMPW"/>
</dbReference>
<dbReference type="Gene3D" id="2.40.160.20">
    <property type="match status" value="1"/>
</dbReference>
<keyword evidence="4" id="KW-1185">Reference proteome</keyword>
<dbReference type="InterPro" id="IPR011250">
    <property type="entry name" value="OMP/PagP_B-barrel"/>
</dbReference>
<dbReference type="Proteomes" id="UP001629432">
    <property type="component" value="Unassembled WGS sequence"/>
</dbReference>